<dbReference type="Proteomes" id="UP000631300">
    <property type="component" value="Unassembled WGS sequence"/>
</dbReference>
<proteinExistence type="predicted"/>
<comment type="caution">
    <text evidence="1">The sequence shown here is derived from an EMBL/GenBank/DDBJ whole genome shotgun (WGS) entry which is preliminary data.</text>
</comment>
<sequence length="264" mass="29995">MKTSSAWLSDVEKMVTQFVDDHSLVYSKKQRELSASFEIGCFHALLDYYEQMQFDISVENLTTDGEFRYLTSPSGNPNNFSYVVASLGERAYEIRQQLKIYSELDEHISFAPDLSVVRRNTRIEKVKDDDYAKGKRSFYRVSSKDVIAAHECKSLPPFPELMVSFIGMFVTAHSWHTDQTWGVTLDDTGLHLAPTMFVGGSAQAMHLKMISAIQKVHPLNIVVGMHQGNWDLYGPHKKLNRLDVAGDREALTLAKPIEHLFSFP</sequence>
<reference evidence="1" key="1">
    <citation type="journal article" date="2014" name="Int. J. Syst. Evol. Microbiol.">
        <title>Complete genome sequence of Corynebacterium casei LMG S-19264T (=DSM 44701T), isolated from a smear-ripened cheese.</title>
        <authorList>
            <consortium name="US DOE Joint Genome Institute (JGI-PGF)"/>
            <person name="Walter F."/>
            <person name="Albersmeier A."/>
            <person name="Kalinowski J."/>
            <person name="Ruckert C."/>
        </authorList>
    </citation>
    <scope>NUCLEOTIDE SEQUENCE</scope>
    <source>
        <strain evidence="1">KCTC 22164</strain>
    </source>
</reference>
<reference evidence="1" key="2">
    <citation type="submission" date="2020-09" db="EMBL/GenBank/DDBJ databases">
        <authorList>
            <person name="Sun Q."/>
            <person name="Kim S."/>
        </authorList>
    </citation>
    <scope>NUCLEOTIDE SEQUENCE</scope>
    <source>
        <strain evidence="1">KCTC 22164</strain>
    </source>
</reference>
<protein>
    <submittedName>
        <fullName evidence="1">Uncharacterized protein</fullName>
    </submittedName>
</protein>
<dbReference type="AlphaFoldDB" id="A0A918MZV3"/>
<evidence type="ECO:0000313" key="2">
    <source>
        <dbReference type="Proteomes" id="UP000631300"/>
    </source>
</evidence>
<dbReference type="EMBL" id="BMXP01000004">
    <property type="protein sequence ID" value="GGW87264.1"/>
    <property type="molecule type" value="Genomic_DNA"/>
</dbReference>
<organism evidence="1 2">
    <name type="scientific">Alteromonas halophila</name>
    <dbReference type="NCBI Taxonomy" id="516698"/>
    <lineage>
        <taxon>Bacteria</taxon>
        <taxon>Pseudomonadati</taxon>
        <taxon>Pseudomonadota</taxon>
        <taxon>Gammaproteobacteria</taxon>
        <taxon>Alteromonadales</taxon>
        <taxon>Alteromonadaceae</taxon>
        <taxon>Alteromonas/Salinimonas group</taxon>
        <taxon>Alteromonas</taxon>
    </lineage>
</organism>
<dbReference type="RefSeq" id="WP_189406293.1">
    <property type="nucleotide sequence ID" value="NZ_BMXP01000004.1"/>
</dbReference>
<accession>A0A918MZV3</accession>
<keyword evidence="2" id="KW-1185">Reference proteome</keyword>
<gene>
    <name evidence="1" type="ORF">GCM10007391_21430</name>
</gene>
<evidence type="ECO:0000313" key="1">
    <source>
        <dbReference type="EMBL" id="GGW87264.1"/>
    </source>
</evidence>
<name>A0A918MZV3_9ALTE</name>